<organism evidence="2">
    <name type="scientific">Aphanomyces astaci</name>
    <name type="common">Crayfish plague agent</name>
    <dbReference type="NCBI Taxonomy" id="112090"/>
    <lineage>
        <taxon>Eukaryota</taxon>
        <taxon>Sar</taxon>
        <taxon>Stramenopiles</taxon>
        <taxon>Oomycota</taxon>
        <taxon>Saprolegniomycetes</taxon>
        <taxon>Saprolegniales</taxon>
        <taxon>Verrucalvaceae</taxon>
        <taxon>Aphanomyces</taxon>
    </lineage>
</organism>
<gene>
    <name evidence="2" type="ORF">H257_15087</name>
</gene>
<proteinExistence type="predicted"/>
<protein>
    <recommendedName>
        <fullName evidence="3">Anaphase-promoting complex subunit 4 WD40 domain-containing protein</fullName>
    </recommendedName>
</protein>
<dbReference type="SUPFAM" id="SSF50978">
    <property type="entry name" value="WD40 repeat-like"/>
    <property type="match status" value="1"/>
</dbReference>
<dbReference type="OrthoDB" id="1879717at2759"/>
<reference evidence="2" key="1">
    <citation type="submission" date="2013-12" db="EMBL/GenBank/DDBJ databases">
        <title>The Genome Sequence of Aphanomyces astaci APO3.</title>
        <authorList>
            <consortium name="The Broad Institute Genomics Platform"/>
            <person name="Russ C."/>
            <person name="Tyler B."/>
            <person name="van West P."/>
            <person name="Dieguez-Uribeondo J."/>
            <person name="Young S.K."/>
            <person name="Zeng Q."/>
            <person name="Gargeya S."/>
            <person name="Fitzgerald M."/>
            <person name="Abouelleil A."/>
            <person name="Alvarado L."/>
            <person name="Chapman S.B."/>
            <person name="Gainer-Dewar J."/>
            <person name="Goldberg J."/>
            <person name="Griggs A."/>
            <person name="Gujja S."/>
            <person name="Hansen M."/>
            <person name="Howarth C."/>
            <person name="Imamovic A."/>
            <person name="Ireland A."/>
            <person name="Larimer J."/>
            <person name="McCowan C."/>
            <person name="Murphy C."/>
            <person name="Pearson M."/>
            <person name="Poon T.W."/>
            <person name="Priest M."/>
            <person name="Roberts A."/>
            <person name="Saif S."/>
            <person name="Shea T."/>
            <person name="Sykes S."/>
            <person name="Wortman J."/>
            <person name="Nusbaum C."/>
            <person name="Birren B."/>
        </authorList>
    </citation>
    <scope>NUCLEOTIDE SEQUENCE [LARGE SCALE GENOMIC DNA]</scope>
    <source>
        <strain evidence="2">APO3</strain>
    </source>
</reference>
<dbReference type="AlphaFoldDB" id="W4FQQ2"/>
<dbReference type="Gene3D" id="2.130.10.10">
    <property type="entry name" value="YVTN repeat-like/Quinoprotein amine dehydrogenase"/>
    <property type="match status" value="1"/>
</dbReference>
<dbReference type="VEuPathDB" id="FungiDB:H257_15087"/>
<dbReference type="STRING" id="112090.W4FQQ2"/>
<evidence type="ECO:0000313" key="2">
    <source>
        <dbReference type="EMBL" id="ETV69124.1"/>
    </source>
</evidence>
<dbReference type="GeneID" id="20817083"/>
<name>W4FQQ2_APHAT</name>
<dbReference type="RefSeq" id="XP_009841377.1">
    <property type="nucleotide sequence ID" value="XM_009843075.1"/>
</dbReference>
<dbReference type="InterPro" id="IPR036322">
    <property type="entry name" value="WD40_repeat_dom_sf"/>
</dbReference>
<sequence>MFKPRSVEAVTEALKEDANDGTVIIDYKGQKGRAAHERKLLKKDAAPLPASEGVVAKLATLQRGILSETRFSAGNIQPTRLQVTGTSGNDNVVEFVYATGRQIFETHVPLGLSADEQERVTLGTQGANISNIVQMKAPTSRPLVAEEVLHKAEIQSLAHKGPLVASVDARGVAVLYTASSGAVNTDDIHDNDEESSGESSRKKLKAADCRATGHVLSGDGGTPELGWAGIAFNPVSNQIVTAHSFTKAVRFYDSHTLQTTHVQTSLLMPTALAYSSSSTLVVAEYNQMSIWDSKSHQRIAREGLPSLGCVHAVAWSLDGNSVAIGGEDKIAYIYDTRKWKLRSLWRCPLKYELAYLAFSPTDPTLCYVAGLDNELMVGTFDGAEKKKHAAKEHSPSILQMNHHLGFRGDSRWIGVDVIRDGSGGHDLAVGACESGSVYAIQPAQHMLG</sequence>
<evidence type="ECO:0000256" key="1">
    <source>
        <dbReference type="SAM" id="MobiDB-lite"/>
    </source>
</evidence>
<dbReference type="PANTHER" id="PTHR47467">
    <property type="entry name" value="OS01G0867200 PROTEIN"/>
    <property type="match status" value="1"/>
</dbReference>
<dbReference type="InterPro" id="IPR015943">
    <property type="entry name" value="WD40/YVTN_repeat-like_dom_sf"/>
</dbReference>
<dbReference type="EMBL" id="KI913179">
    <property type="protein sequence ID" value="ETV69124.1"/>
    <property type="molecule type" value="Genomic_DNA"/>
</dbReference>
<dbReference type="PANTHER" id="PTHR47467:SF1">
    <property type="entry name" value="WD40 REPEAT-CONTAINING PROTEIN"/>
    <property type="match status" value="1"/>
</dbReference>
<feature type="region of interest" description="Disordered" evidence="1">
    <location>
        <begin position="183"/>
        <end position="204"/>
    </location>
</feature>
<accession>W4FQQ2</accession>
<evidence type="ECO:0008006" key="3">
    <source>
        <dbReference type="Google" id="ProtNLM"/>
    </source>
</evidence>